<dbReference type="PANTHER" id="PTHR42913">
    <property type="entry name" value="APOPTOSIS-INDUCING FACTOR 1"/>
    <property type="match status" value="1"/>
</dbReference>
<dbReference type="Gene3D" id="3.50.50.100">
    <property type="match status" value="1"/>
</dbReference>
<feature type="domain" description="FAD/NAD(P)-binding" evidence="7">
    <location>
        <begin position="8"/>
        <end position="295"/>
    </location>
</feature>
<evidence type="ECO:0000259" key="7">
    <source>
        <dbReference type="Pfam" id="PF07992"/>
    </source>
</evidence>
<comment type="similarity">
    <text evidence="2">Belongs to the NADH dehydrogenase family.</text>
</comment>
<dbReference type="PRINTS" id="PR00368">
    <property type="entry name" value="FADPNR"/>
</dbReference>
<gene>
    <name evidence="8" type="ORF">D9V28_05930</name>
</gene>
<dbReference type="SUPFAM" id="SSF51905">
    <property type="entry name" value="FAD/NAD(P)-binding domain"/>
    <property type="match status" value="1"/>
</dbReference>
<comment type="caution">
    <text evidence="8">The sequence shown here is derived from an EMBL/GenBank/DDBJ whole genome shotgun (WGS) entry which is preliminary data.</text>
</comment>
<evidence type="ECO:0000256" key="6">
    <source>
        <dbReference type="SAM" id="MobiDB-lite"/>
    </source>
</evidence>
<dbReference type="GO" id="GO:0003955">
    <property type="term" value="F:NAD(P)H dehydrogenase (quinone) activity"/>
    <property type="evidence" value="ECO:0007669"/>
    <property type="project" value="TreeGrafter"/>
</dbReference>
<dbReference type="GO" id="GO:0019646">
    <property type="term" value="P:aerobic electron transport chain"/>
    <property type="evidence" value="ECO:0007669"/>
    <property type="project" value="TreeGrafter"/>
</dbReference>
<accession>A0A3L7J6V7</accession>
<dbReference type="InterPro" id="IPR051169">
    <property type="entry name" value="NADH-Q_oxidoreductase"/>
</dbReference>
<keyword evidence="5" id="KW-0560">Oxidoreductase</keyword>
<dbReference type="PANTHER" id="PTHR42913:SF3">
    <property type="entry name" value="64 KDA MITOCHONDRIAL NADH DEHYDROGENASE (EUROFUNG)"/>
    <property type="match status" value="1"/>
</dbReference>
<evidence type="ECO:0000313" key="8">
    <source>
        <dbReference type="EMBL" id="RLQ86356.1"/>
    </source>
</evidence>
<keyword evidence="9" id="KW-1185">Reference proteome</keyword>
<dbReference type="InterPro" id="IPR036188">
    <property type="entry name" value="FAD/NAD-bd_sf"/>
</dbReference>
<dbReference type="EMBL" id="RCWJ01000001">
    <property type="protein sequence ID" value="RLQ86356.1"/>
    <property type="molecule type" value="Genomic_DNA"/>
</dbReference>
<protein>
    <recommendedName>
        <fullName evidence="7">FAD/NAD(P)-binding domain-containing protein</fullName>
    </recommendedName>
</protein>
<keyword evidence="3" id="KW-0285">Flavoprotein</keyword>
<evidence type="ECO:0000256" key="3">
    <source>
        <dbReference type="ARBA" id="ARBA00022630"/>
    </source>
</evidence>
<evidence type="ECO:0000256" key="5">
    <source>
        <dbReference type="ARBA" id="ARBA00023002"/>
    </source>
</evidence>
<dbReference type="AlphaFoldDB" id="A0A3L7J6V7"/>
<dbReference type="Proteomes" id="UP000282460">
    <property type="component" value="Unassembled WGS sequence"/>
</dbReference>
<comment type="cofactor">
    <cofactor evidence="1">
        <name>FAD</name>
        <dbReference type="ChEBI" id="CHEBI:57692"/>
    </cofactor>
</comment>
<dbReference type="Pfam" id="PF07992">
    <property type="entry name" value="Pyr_redox_2"/>
    <property type="match status" value="1"/>
</dbReference>
<sequence length="405" mass="42493">MTVGIEQTVVIVGGGYAGILCANRLRSSLGEDRAALTRVVVVNPTSEFQERIRLHEVAAGTRTSAAIPLAEMLHPDVEVTIGRVVRIDSPGRVAEVERAGEIRALHYDLLVYAVGSCADRRTPGVSEFALGLADPADAAVALQAIGASAPGSRVVVVGGGFTGVETASEVADQHPDLEVVLLSAELLVPHMRAAARRSIHRSLRRLGVDVRENARVDCITESAIVLDSGELVSFGVCMWTASFSVPDLARASGLTVDERGRLLVDEHLRSVDSQHILGAGDAVRLPESVGAHVRMGCAMALPLGGAAAATALAILRGEQPPTVSVGFLVQCVSLGRSRGYVQVVHADDSPTSLALGGRLGAFVKEAVCRMTVNSSRRERTEPGAFWAPKGPKPRPSGATPAQWAP</sequence>
<feature type="region of interest" description="Disordered" evidence="6">
    <location>
        <begin position="374"/>
        <end position="405"/>
    </location>
</feature>
<dbReference type="InterPro" id="IPR023753">
    <property type="entry name" value="FAD/NAD-binding_dom"/>
</dbReference>
<evidence type="ECO:0000313" key="9">
    <source>
        <dbReference type="Proteomes" id="UP000282460"/>
    </source>
</evidence>
<organism evidence="8 9">
    <name type="scientific">Mycetocola zhadangensis</name>
    <dbReference type="NCBI Taxonomy" id="1164595"/>
    <lineage>
        <taxon>Bacteria</taxon>
        <taxon>Bacillati</taxon>
        <taxon>Actinomycetota</taxon>
        <taxon>Actinomycetes</taxon>
        <taxon>Micrococcales</taxon>
        <taxon>Microbacteriaceae</taxon>
        <taxon>Mycetocola</taxon>
    </lineage>
</organism>
<keyword evidence="4" id="KW-0274">FAD</keyword>
<name>A0A3L7J6V7_9MICO</name>
<dbReference type="PRINTS" id="PR00411">
    <property type="entry name" value="PNDRDTASEI"/>
</dbReference>
<proteinExistence type="inferred from homology"/>
<dbReference type="OrthoDB" id="9781621at2"/>
<evidence type="ECO:0000256" key="1">
    <source>
        <dbReference type="ARBA" id="ARBA00001974"/>
    </source>
</evidence>
<evidence type="ECO:0000256" key="4">
    <source>
        <dbReference type="ARBA" id="ARBA00022827"/>
    </source>
</evidence>
<reference evidence="8 9" key="1">
    <citation type="submission" date="2018-10" db="EMBL/GenBank/DDBJ databases">
        <authorList>
            <person name="Li J."/>
        </authorList>
    </citation>
    <scope>NUCLEOTIDE SEQUENCE [LARGE SCALE GENOMIC DNA]</scope>
    <source>
        <strain evidence="8 9">ZD1-4</strain>
    </source>
</reference>
<evidence type="ECO:0000256" key="2">
    <source>
        <dbReference type="ARBA" id="ARBA00005272"/>
    </source>
</evidence>